<feature type="region of interest" description="Disordered" evidence="5">
    <location>
        <begin position="1"/>
        <end position="20"/>
    </location>
</feature>
<accession>A0A250X1F3</accession>
<dbReference type="PANTHER" id="PTHR11875">
    <property type="entry name" value="TESTIS-SPECIFIC Y-ENCODED PROTEIN"/>
    <property type="match status" value="1"/>
</dbReference>
<comment type="similarity">
    <text evidence="1 3">Belongs to the nucleosome assembly protein (NAP) family.</text>
</comment>
<dbReference type="GO" id="GO:0042393">
    <property type="term" value="F:histone binding"/>
    <property type="evidence" value="ECO:0007669"/>
    <property type="project" value="UniProtKB-ARBA"/>
</dbReference>
<feature type="compositionally biased region" description="Acidic residues" evidence="5">
    <location>
        <begin position="208"/>
        <end position="228"/>
    </location>
</feature>
<protein>
    <recommendedName>
        <fullName evidence="8">Nucleosome assembly protein</fullName>
    </recommendedName>
</protein>
<evidence type="ECO:0000256" key="2">
    <source>
        <dbReference type="ARBA" id="ARBA00023186"/>
    </source>
</evidence>
<comment type="caution">
    <text evidence="6">The sequence shown here is derived from an EMBL/GenBank/DDBJ whole genome shotgun (WGS) entry which is preliminary data.</text>
</comment>
<dbReference type="EMBL" id="BEGY01000020">
    <property type="protein sequence ID" value="GAX76898.1"/>
    <property type="molecule type" value="Genomic_DNA"/>
</dbReference>
<evidence type="ECO:0000256" key="1">
    <source>
        <dbReference type="ARBA" id="ARBA00009947"/>
    </source>
</evidence>
<dbReference type="GO" id="GO:0006334">
    <property type="term" value="P:nucleosome assembly"/>
    <property type="evidence" value="ECO:0007669"/>
    <property type="project" value="InterPro"/>
</dbReference>
<dbReference type="OrthoDB" id="19419at2759"/>
<dbReference type="GO" id="GO:0000724">
    <property type="term" value="P:double-strand break repair via homologous recombination"/>
    <property type="evidence" value="ECO:0007669"/>
    <property type="project" value="UniProtKB-ARBA"/>
</dbReference>
<dbReference type="Gene3D" id="1.20.5.1500">
    <property type="match status" value="1"/>
</dbReference>
<name>A0A250X1F3_9CHLO</name>
<dbReference type="Proteomes" id="UP000232323">
    <property type="component" value="Unassembled WGS sequence"/>
</dbReference>
<dbReference type="AlphaFoldDB" id="A0A250X1F3"/>
<dbReference type="STRING" id="1157962.A0A250X1F3"/>
<dbReference type="Pfam" id="PF00956">
    <property type="entry name" value="NAP"/>
    <property type="match status" value="1"/>
</dbReference>
<keyword evidence="7" id="KW-1185">Reference proteome</keyword>
<feature type="compositionally biased region" description="Basic and acidic residues" evidence="5">
    <location>
        <begin position="1"/>
        <end position="13"/>
    </location>
</feature>
<evidence type="ECO:0000256" key="4">
    <source>
        <dbReference type="SAM" id="Coils"/>
    </source>
</evidence>
<evidence type="ECO:0000313" key="7">
    <source>
        <dbReference type="Proteomes" id="UP000232323"/>
    </source>
</evidence>
<evidence type="ECO:0000313" key="6">
    <source>
        <dbReference type="EMBL" id="GAX76898.1"/>
    </source>
</evidence>
<dbReference type="SUPFAM" id="SSF143113">
    <property type="entry name" value="NAP-like"/>
    <property type="match status" value="1"/>
</dbReference>
<dbReference type="GO" id="GO:0005634">
    <property type="term" value="C:nucleus"/>
    <property type="evidence" value="ECO:0007669"/>
    <property type="project" value="InterPro"/>
</dbReference>
<feature type="region of interest" description="Disordered" evidence="5">
    <location>
        <begin position="208"/>
        <end position="257"/>
    </location>
</feature>
<reference evidence="6 7" key="1">
    <citation type="submission" date="2017-08" db="EMBL/GenBank/DDBJ databases">
        <title>Acidophilic green algal genome provides insights into adaptation to an acidic environment.</title>
        <authorList>
            <person name="Hirooka S."/>
            <person name="Hirose Y."/>
            <person name="Kanesaki Y."/>
            <person name="Higuchi S."/>
            <person name="Fujiwara T."/>
            <person name="Onuma R."/>
            <person name="Era A."/>
            <person name="Ohbayashi R."/>
            <person name="Uzuka A."/>
            <person name="Nozaki H."/>
            <person name="Yoshikawa H."/>
            <person name="Miyagishima S.Y."/>
        </authorList>
    </citation>
    <scope>NUCLEOTIDE SEQUENCE [LARGE SCALE GENOMIC DNA]</scope>
    <source>
        <strain evidence="6 7">NIES-2499</strain>
    </source>
</reference>
<evidence type="ECO:0000256" key="3">
    <source>
        <dbReference type="RuleBase" id="RU003876"/>
    </source>
</evidence>
<dbReference type="Gene3D" id="3.30.1120.90">
    <property type="entry name" value="Nucleosome assembly protein"/>
    <property type="match status" value="1"/>
</dbReference>
<dbReference type="InterPro" id="IPR002164">
    <property type="entry name" value="NAP_family"/>
</dbReference>
<organism evidence="6 7">
    <name type="scientific">Chlamydomonas eustigma</name>
    <dbReference type="NCBI Taxonomy" id="1157962"/>
    <lineage>
        <taxon>Eukaryota</taxon>
        <taxon>Viridiplantae</taxon>
        <taxon>Chlorophyta</taxon>
        <taxon>core chlorophytes</taxon>
        <taxon>Chlorophyceae</taxon>
        <taxon>CS clade</taxon>
        <taxon>Chlamydomonadales</taxon>
        <taxon>Chlamydomonadaceae</taxon>
        <taxon>Chlamydomonas</taxon>
    </lineage>
</organism>
<keyword evidence="4" id="KW-0175">Coiled coil</keyword>
<feature type="compositionally biased region" description="Acidic residues" evidence="5">
    <location>
        <begin position="236"/>
        <end position="257"/>
    </location>
</feature>
<evidence type="ECO:0000256" key="5">
    <source>
        <dbReference type="SAM" id="MobiDB-lite"/>
    </source>
</evidence>
<keyword evidence="2" id="KW-0143">Chaperone</keyword>
<evidence type="ECO:0008006" key="8">
    <source>
        <dbReference type="Google" id="ProtNLM"/>
    </source>
</evidence>
<sequence>MTDRSAKRARTDNQENPEEVDAAALDFHSAQDELNKLNEEASERVLAIEQEYSNLRRPIYEKRNIAISKIPGFWGTTFHHALGGDATEDDLAALSYCSELDVEDFPDIKSGYTIKLKFLKENPYFKNQELVKTYHYVEGSSLKIKSTRPQWCPGYEPQFEAGDQIRSYVFLNWFMSEEDVVESLMTDPIADLIKEEIWPNPFKYYEAESEDMEEEDVEGEFDEGEEDQPGLMGGEAGDEEEVYEGEEGDDVGEEEDA</sequence>
<dbReference type="InterPro" id="IPR037231">
    <property type="entry name" value="NAP-like_sf"/>
</dbReference>
<proteinExistence type="inferred from homology"/>
<gene>
    <name evidence="6" type="ORF">CEUSTIGMA_g4344.t1</name>
</gene>
<feature type="coiled-coil region" evidence="4">
    <location>
        <begin position="20"/>
        <end position="51"/>
    </location>
</feature>